<organism evidence="2 3">
    <name type="scientific">Tetrahymena thermophila (strain SB210)</name>
    <dbReference type="NCBI Taxonomy" id="312017"/>
    <lineage>
        <taxon>Eukaryota</taxon>
        <taxon>Sar</taxon>
        <taxon>Alveolata</taxon>
        <taxon>Ciliophora</taxon>
        <taxon>Intramacronucleata</taxon>
        <taxon>Oligohymenophorea</taxon>
        <taxon>Hymenostomatida</taxon>
        <taxon>Tetrahymenina</taxon>
        <taxon>Tetrahymenidae</taxon>
        <taxon>Tetrahymena</taxon>
    </lineage>
</organism>
<keyword evidence="3" id="KW-1185">Reference proteome</keyword>
<feature type="compositionally biased region" description="Basic and acidic residues" evidence="1">
    <location>
        <begin position="214"/>
        <end position="224"/>
    </location>
</feature>
<name>I7LZL6_TETTS</name>
<dbReference type="AlphaFoldDB" id="I7LZL6"/>
<dbReference type="EMBL" id="GG662432">
    <property type="protein sequence ID" value="EAR84161.2"/>
    <property type="molecule type" value="Genomic_DNA"/>
</dbReference>
<feature type="region of interest" description="Disordered" evidence="1">
    <location>
        <begin position="182"/>
        <end position="304"/>
    </location>
</feature>
<dbReference type="RefSeq" id="XP_001031824.2">
    <property type="nucleotide sequence ID" value="XM_001031824.2"/>
</dbReference>
<evidence type="ECO:0000256" key="1">
    <source>
        <dbReference type="SAM" id="MobiDB-lite"/>
    </source>
</evidence>
<dbReference type="GeneID" id="7840375"/>
<gene>
    <name evidence="2" type="ORF">TTHERM_00723460</name>
</gene>
<reference evidence="3" key="1">
    <citation type="journal article" date="2006" name="PLoS Biol.">
        <title>Macronuclear genome sequence of the ciliate Tetrahymena thermophila, a model eukaryote.</title>
        <authorList>
            <person name="Eisen J.A."/>
            <person name="Coyne R.S."/>
            <person name="Wu M."/>
            <person name="Wu D."/>
            <person name="Thiagarajan M."/>
            <person name="Wortman J.R."/>
            <person name="Badger J.H."/>
            <person name="Ren Q."/>
            <person name="Amedeo P."/>
            <person name="Jones K.M."/>
            <person name="Tallon L.J."/>
            <person name="Delcher A.L."/>
            <person name="Salzberg S.L."/>
            <person name="Silva J.C."/>
            <person name="Haas B.J."/>
            <person name="Majoros W.H."/>
            <person name="Farzad M."/>
            <person name="Carlton J.M."/>
            <person name="Smith R.K. Jr."/>
            <person name="Garg J."/>
            <person name="Pearlman R.E."/>
            <person name="Karrer K.M."/>
            <person name="Sun L."/>
            <person name="Manning G."/>
            <person name="Elde N.C."/>
            <person name="Turkewitz A.P."/>
            <person name="Asai D.J."/>
            <person name="Wilkes D.E."/>
            <person name="Wang Y."/>
            <person name="Cai H."/>
            <person name="Collins K."/>
            <person name="Stewart B.A."/>
            <person name="Lee S.R."/>
            <person name="Wilamowska K."/>
            <person name="Weinberg Z."/>
            <person name="Ruzzo W.L."/>
            <person name="Wloga D."/>
            <person name="Gaertig J."/>
            <person name="Frankel J."/>
            <person name="Tsao C.-C."/>
            <person name="Gorovsky M.A."/>
            <person name="Keeling P.J."/>
            <person name="Waller R.F."/>
            <person name="Patron N.J."/>
            <person name="Cherry J.M."/>
            <person name="Stover N.A."/>
            <person name="Krieger C.J."/>
            <person name="del Toro C."/>
            <person name="Ryder H.F."/>
            <person name="Williamson S.C."/>
            <person name="Barbeau R.A."/>
            <person name="Hamilton E.P."/>
            <person name="Orias E."/>
        </authorList>
    </citation>
    <scope>NUCLEOTIDE SEQUENCE [LARGE SCALE GENOMIC DNA]</scope>
    <source>
        <strain evidence="3">SB210</strain>
    </source>
</reference>
<feature type="compositionally biased region" description="Acidic residues" evidence="1">
    <location>
        <begin position="294"/>
        <end position="303"/>
    </location>
</feature>
<accession>I7LZL6</accession>
<proteinExistence type="predicted"/>
<sequence>MSNQNNSYQQQTHSHNQIKLQMDLAQNLKIQIIMNLNRPQGIQMIINQRNLSLFVPYTLQNKIINKFKSSFQGKKFEYYVRQNIIDWLQNSSKNQKIAIQMQGDKLLGGGCGQSKNEFDQITDAVHKANVNQQLKRHTIFKIDDNFLEEYNQQKQECLEIIKSMQNNTQKFTFNTIQLDDDEKDLKSQKEDQKDKKSVKSDKSGANRRSSLLHIPDDHQNDKQQHSMSKFSLYKKKEEESESESEESEESEEDKDKNSNQEQDKDKNDNKKNISSKKDAKKNQQENKLQKDQLQDIDEDDDAKDSEQYNLRANIFQLEEFIYKYRKNLGDDIEKYRHYFQEIFEIYLSFSFLSTSQSSCDAKDLINQQKEKIKEMRTIVESQKDNQPALDIVFYLHLFEKVRDTDFVIKQSKNLNKLMNSCKYLASKIQSAAEIADKTSKGQLITGIGELIQYYNGITQDIDSATQKNFFKLLFNISIHNAKANLKQTGKRTLNTSNQIVFYISKFKELFEENKIQEEKQLLTYFLLKISFLIEILLEIHNQIYQEKNEFLIQNKMGEFQEQTHNLHTDEVNHFITILTQYVRKDSLMDKFKQIINLSISDIYFKFANLKLQIAFRKLLIANQQESDPIYKLITMSLFKQYIEENDDSVKILLYSDQSFQQFVNHKKKKNPSNKDILECNQQFIQEFIEMNKNWKPQTQHDSNHGDITKSIKSMTKSIETALKNNSNYIDKQLNQKLKL</sequence>
<protein>
    <submittedName>
        <fullName evidence="2">Uncharacterized protein</fullName>
    </submittedName>
</protein>
<dbReference type="Proteomes" id="UP000009168">
    <property type="component" value="Unassembled WGS sequence"/>
</dbReference>
<dbReference type="KEGG" id="tet:TTHERM_00723460"/>
<feature type="compositionally biased region" description="Basic and acidic residues" evidence="1">
    <location>
        <begin position="183"/>
        <end position="204"/>
    </location>
</feature>
<feature type="compositionally biased region" description="Acidic residues" evidence="1">
    <location>
        <begin position="239"/>
        <end position="252"/>
    </location>
</feature>
<feature type="compositionally biased region" description="Basic and acidic residues" evidence="1">
    <location>
        <begin position="253"/>
        <end position="293"/>
    </location>
</feature>
<dbReference type="InParanoid" id="I7LZL6"/>
<evidence type="ECO:0000313" key="2">
    <source>
        <dbReference type="EMBL" id="EAR84161.2"/>
    </source>
</evidence>
<evidence type="ECO:0000313" key="3">
    <source>
        <dbReference type="Proteomes" id="UP000009168"/>
    </source>
</evidence>